<proteinExistence type="predicted"/>
<feature type="region of interest" description="Disordered" evidence="1">
    <location>
        <begin position="205"/>
        <end position="232"/>
    </location>
</feature>
<evidence type="ECO:0000313" key="2">
    <source>
        <dbReference type="EMBL" id="KAF6721020.1"/>
    </source>
</evidence>
<gene>
    <name evidence="2" type="ORF">FQA47_018001</name>
</gene>
<evidence type="ECO:0000256" key="1">
    <source>
        <dbReference type="SAM" id="MobiDB-lite"/>
    </source>
</evidence>
<comment type="caution">
    <text evidence="2">The sequence shown here is derived from an EMBL/GenBank/DDBJ whole genome shotgun (WGS) entry which is preliminary data.</text>
</comment>
<feature type="region of interest" description="Disordered" evidence="1">
    <location>
        <begin position="41"/>
        <end position="117"/>
    </location>
</feature>
<accession>A0A834C5W1</accession>
<dbReference type="AlphaFoldDB" id="A0A834C5W1"/>
<name>A0A834C5W1_ORYME</name>
<reference evidence="2" key="1">
    <citation type="journal article" name="BMC Genomics">
        <title>Long-read sequencing and de novo genome assembly of marine medaka (Oryzias melastigma).</title>
        <authorList>
            <person name="Liang P."/>
            <person name="Saqib H.S.A."/>
            <person name="Ni X."/>
            <person name="Shen Y."/>
        </authorList>
    </citation>
    <scope>NUCLEOTIDE SEQUENCE</scope>
    <source>
        <strain evidence="2">Bigg-433</strain>
    </source>
</reference>
<organism evidence="2 3">
    <name type="scientific">Oryzias melastigma</name>
    <name type="common">Marine medaka</name>
    <dbReference type="NCBI Taxonomy" id="30732"/>
    <lineage>
        <taxon>Eukaryota</taxon>
        <taxon>Metazoa</taxon>
        <taxon>Chordata</taxon>
        <taxon>Craniata</taxon>
        <taxon>Vertebrata</taxon>
        <taxon>Euteleostomi</taxon>
        <taxon>Actinopterygii</taxon>
        <taxon>Neopterygii</taxon>
        <taxon>Teleostei</taxon>
        <taxon>Neoteleostei</taxon>
        <taxon>Acanthomorphata</taxon>
        <taxon>Ovalentaria</taxon>
        <taxon>Atherinomorphae</taxon>
        <taxon>Beloniformes</taxon>
        <taxon>Adrianichthyidae</taxon>
        <taxon>Oryziinae</taxon>
        <taxon>Oryzias</taxon>
    </lineage>
</organism>
<evidence type="ECO:0000313" key="3">
    <source>
        <dbReference type="Proteomes" id="UP000646548"/>
    </source>
</evidence>
<dbReference type="EMBL" id="WKFB01000509">
    <property type="protein sequence ID" value="KAF6721020.1"/>
    <property type="molecule type" value="Genomic_DNA"/>
</dbReference>
<sequence>MAEKRKLGQSGAGGKGQITFKYFFQMEEILGQRPMVTSMASVINSMGDDDNGPDTPGTKDASKDSASSLDDESTTDAEMPGPSNTLEEEEREPQTPQSQQRWRNAKSRRSTLQSFLREQGRQDNAVLTTISEVLSRAVQCFERATEAAERHANALETLAGIRQPIVSDTRQQPPYFLQHPVRHQPQQPGYTTYIEPQHRFTQPPYRTQQVENESEPHSALSFQSTSTTYHIL</sequence>
<feature type="compositionally biased region" description="Polar residues" evidence="1">
    <location>
        <begin position="220"/>
        <end position="232"/>
    </location>
</feature>
<dbReference type="Proteomes" id="UP000646548">
    <property type="component" value="Unassembled WGS sequence"/>
</dbReference>
<protein>
    <submittedName>
        <fullName evidence="2">Uncharacterized protein</fullName>
    </submittedName>
</protein>
<feature type="compositionally biased region" description="Low complexity" evidence="1">
    <location>
        <begin position="53"/>
        <end position="68"/>
    </location>
</feature>